<dbReference type="STRING" id="1802668.A2831_00200"/>
<dbReference type="InterPro" id="IPR017853">
    <property type="entry name" value="GH"/>
</dbReference>
<evidence type="ECO:0000256" key="5">
    <source>
        <dbReference type="RuleBase" id="RU003690"/>
    </source>
</evidence>
<evidence type="ECO:0000313" key="8">
    <source>
        <dbReference type="Proteomes" id="UP000177507"/>
    </source>
</evidence>
<evidence type="ECO:0000256" key="2">
    <source>
        <dbReference type="ARBA" id="ARBA00022801"/>
    </source>
</evidence>
<evidence type="ECO:0008006" key="9">
    <source>
        <dbReference type="Google" id="ProtNLM"/>
    </source>
</evidence>
<dbReference type="PANTHER" id="PTHR10353:SF209">
    <property type="entry name" value="GALACTOLIPID GALACTOSYLTRANSFERASE SFR2, CHLOROPLASTIC"/>
    <property type="match status" value="1"/>
</dbReference>
<proteinExistence type="inferred from homology"/>
<organism evidence="7 8">
    <name type="scientific">Candidatus Yanofskybacteria bacterium RIFCSPHIGHO2_01_FULL_44_17</name>
    <dbReference type="NCBI Taxonomy" id="1802668"/>
    <lineage>
        <taxon>Bacteria</taxon>
        <taxon>Candidatus Yanofskyibacteriota</taxon>
    </lineage>
</organism>
<dbReference type="GO" id="GO:0005975">
    <property type="term" value="P:carbohydrate metabolic process"/>
    <property type="evidence" value="ECO:0007669"/>
    <property type="project" value="InterPro"/>
</dbReference>
<dbReference type="InterPro" id="IPR001360">
    <property type="entry name" value="Glyco_hydro_1"/>
</dbReference>
<comment type="caution">
    <text evidence="7">The sequence shown here is derived from an EMBL/GenBank/DDBJ whole genome shotgun (WGS) entry which is preliminary data.</text>
</comment>
<dbReference type="Gene3D" id="3.20.20.80">
    <property type="entry name" value="Glycosidases"/>
    <property type="match status" value="2"/>
</dbReference>
<dbReference type="Proteomes" id="UP000177507">
    <property type="component" value="Unassembled WGS sequence"/>
</dbReference>
<dbReference type="Pfam" id="PF00232">
    <property type="entry name" value="Glyco_hydro_1"/>
    <property type="match status" value="3"/>
</dbReference>
<dbReference type="PANTHER" id="PTHR10353">
    <property type="entry name" value="GLYCOSYL HYDROLASE"/>
    <property type="match status" value="1"/>
</dbReference>
<dbReference type="GO" id="GO:0008422">
    <property type="term" value="F:beta-glucosidase activity"/>
    <property type="evidence" value="ECO:0007669"/>
    <property type="project" value="TreeGrafter"/>
</dbReference>
<dbReference type="PROSITE" id="PS00653">
    <property type="entry name" value="GLYCOSYL_HYDROL_F1_2"/>
    <property type="match status" value="1"/>
</dbReference>
<reference evidence="7 8" key="1">
    <citation type="journal article" date="2016" name="Nat. Commun.">
        <title>Thousands of microbial genomes shed light on interconnected biogeochemical processes in an aquifer system.</title>
        <authorList>
            <person name="Anantharaman K."/>
            <person name="Brown C.T."/>
            <person name="Hug L.A."/>
            <person name="Sharon I."/>
            <person name="Castelle C.J."/>
            <person name="Probst A.J."/>
            <person name="Thomas B.C."/>
            <person name="Singh A."/>
            <person name="Wilkins M.J."/>
            <person name="Karaoz U."/>
            <person name="Brodie E.L."/>
            <person name="Williams K.H."/>
            <person name="Hubbard S.S."/>
            <person name="Banfield J.F."/>
        </authorList>
    </citation>
    <scope>NUCLEOTIDE SEQUENCE [LARGE SCALE GENOMIC DNA]</scope>
</reference>
<evidence type="ECO:0000256" key="6">
    <source>
        <dbReference type="RuleBase" id="RU004468"/>
    </source>
</evidence>
<dbReference type="PRINTS" id="PR00131">
    <property type="entry name" value="GLHYDRLASE1"/>
</dbReference>
<name>A0A1F8EYH6_9BACT</name>
<dbReference type="SUPFAM" id="SSF51445">
    <property type="entry name" value="(Trans)glycosidases"/>
    <property type="match status" value="1"/>
</dbReference>
<dbReference type="EMBL" id="MGJI01000013">
    <property type="protein sequence ID" value="OGN05089.1"/>
    <property type="molecule type" value="Genomic_DNA"/>
</dbReference>
<comment type="similarity">
    <text evidence="1 5">Belongs to the glycosyl hydrolase 1 family.</text>
</comment>
<dbReference type="InterPro" id="IPR033132">
    <property type="entry name" value="GH_1_N_CS"/>
</dbReference>
<feature type="active site" description="Nucleophile" evidence="4">
    <location>
        <position position="300"/>
    </location>
</feature>
<protein>
    <recommendedName>
        <fullName evidence="9">Beta-glucosidase</fullName>
    </recommendedName>
</protein>
<keyword evidence="3 6" id="KW-0326">Glycosidase</keyword>
<evidence type="ECO:0000256" key="4">
    <source>
        <dbReference type="PROSITE-ProRule" id="PRU10055"/>
    </source>
</evidence>
<evidence type="ECO:0000256" key="3">
    <source>
        <dbReference type="ARBA" id="ARBA00023295"/>
    </source>
</evidence>
<sequence>MEDLENKKYFPNGFVWGSATASYQVEGGIENNDWAQAARDGRVPAAGRACDHYIRYEEDFDIAKSLSQNAHRFSIEWARVEPEEGKFDEVAIEHYRKVLQALRDRGLEPFVTLYHWTLPLWFVKKGSWLARDSHEIFGRYCGHVVEGLGDSAKFWITINEPLVFSSHGYLKGNWPPFKKNLISWLRVVSKLIMSHNVAYKKIKAVNPNLNIGVAKHNINFESNKNPLNWLLSRFMIWFWNHHFLKSIKQDFIGLNYYFHRKFGDKEKYEKNDMGWDIYPKGIYNVLIELKKYSKPIYITENGLADAVDTKRAKFIKEHLQWVLRAIHPVRSLAHASGVSPKDLGEATSNGVNDGVDVRGYFYWSLLDNFEWAHGFDPRFGLVEMNYDTLERKIRPSAYEYKKICESNSI</sequence>
<dbReference type="InterPro" id="IPR018120">
    <property type="entry name" value="Glyco_hydro_1_AS"/>
</dbReference>
<evidence type="ECO:0000256" key="1">
    <source>
        <dbReference type="ARBA" id="ARBA00010838"/>
    </source>
</evidence>
<keyword evidence="2 6" id="KW-0378">Hydrolase</keyword>
<evidence type="ECO:0000313" key="7">
    <source>
        <dbReference type="EMBL" id="OGN05089.1"/>
    </source>
</evidence>
<dbReference type="AlphaFoldDB" id="A0A1F8EYH6"/>
<dbReference type="PROSITE" id="PS00572">
    <property type="entry name" value="GLYCOSYL_HYDROL_F1_1"/>
    <property type="match status" value="1"/>
</dbReference>
<gene>
    <name evidence="7" type="ORF">A2831_00200</name>
</gene>
<accession>A0A1F8EYH6</accession>